<sequence>MNIGIHNGIRAAFREINGAGGVRGQNLTFITADDGYDVTRSVQNIQAFLQNYSLVGILAPSGTNSMSAWIPLAKNRSMPVYFMSSGTTTFRTPFDRSLIHLQVSFNDEIMALLNYALQVLLHRRIAVVYQDDLFGSTCFANAVSALNHVGLAPWAIGKYPTQAQNVTAALDALLPVGTKPPQAVLVCGLAPQASMVISGFHDRTPAPSAFLLLSVATVQEVQDMLGPTGNFANIFFASATPDPHDTANPLISRARHALAAYNSSLASPLHGHVLGYTAGRLLHQALLRIESTTPITPITLNDIFMATSMFNVDGLQIGPYSDAGPAACNQGIRTVWMAQLTATSWIGLPRGTFSWTGCLADASALSLPILWGTILSQMDPVELAFQQGVRAAFQTGVRGTDVRLIAGDSAAFPGWMDVGQLTGLVGITNAMVANPSSLSLTMLVDLLGGRPIVGVLSGDAAFYSNDSHRTLLPQRASYLTEYYAVLQTVLDKGLSRVGVLCMADLAATRACDDAVTALNDMKMHPAFVASVQVSNLSWPVVADLLTLTPRFDDEAANLPAQAVLFVGRDAALLRSLLDVSARQGFANVVWAAASYIDTAFADPRLITVDVVPPRSASYRGFYTALDAAGVITNSSNAAANAAAVHGYLTGSMIVLTSNNLASPASGTDFVRSIYFMMRVTAHEVEIGPFADAAECDGTHACKACRHGQSTVFLTAFNSSSISLRFPGCGPTPAANARTWPSTCSIRSRYGVELIRGIDRGMRVSVVGTVVSLGVLLVVMVVVLASAYMAMWNRPRKVITDRSSVILVRPSMANYIALLSVVMDAVELSSLFLPWQIPWVSTLYGGAMGLYQSTGAEIASIVAALVWIAFAVIFLQRSLLQWFQRHAPLLLALGAYLLPLIGNIGLLPVVSGLTAPFRILCTTNACYVMGDCIWSAWTLAHWGILGVAGFCLLVYLPLVIYFSALWQKLQEDLDMFVRTWLYVGQNVVKVLLCLLASLHPRSVLPVLIVNLVATVVLIAAVARRNPTRIPWYPIMKLCSLTAALGTAVIALVTFLLDVADPVIPTIALTVQWTATLSAGAIAFRRRFARIFLPTPRRRDKISMLAKLFRVGRRSQTSSTPTHLSASGEHLTSALPKFWKRTVTQWLVDLESRRQLTPDDMTWLLLDLEKPAASLIHDVTVASQGDPDRFADLLLNQPVVHMIRARIHARDLPPAGRTPRLSDRSGGHGSPNYELAAVEKGDSGPPAVAAQGSPRVLATAAVAMRAGIREESEAPLPSPPVADGGTGSRTGDRVPLVMGSGGVLGVEHGTLVAQCTALAGSGALGVEHGTLVASGRPPQVNGEGKGVEVDGV</sequence>
<feature type="region of interest" description="Disordered" evidence="2">
    <location>
        <begin position="1267"/>
        <end position="1291"/>
    </location>
</feature>
<keyword evidence="6" id="KW-1185">Reference proteome</keyword>
<evidence type="ECO:0000256" key="3">
    <source>
        <dbReference type="SAM" id="Phobius"/>
    </source>
</evidence>
<feature type="domain" description="Leucine-binding protein" evidence="4">
    <location>
        <begin position="5"/>
        <end position="340"/>
    </location>
</feature>
<dbReference type="Gene3D" id="3.40.50.2300">
    <property type="match status" value="2"/>
</dbReference>
<keyword evidence="1" id="KW-0732">Signal</keyword>
<evidence type="ECO:0000313" key="5">
    <source>
        <dbReference type="EMBL" id="KNE71100.1"/>
    </source>
</evidence>
<keyword evidence="3" id="KW-0812">Transmembrane</keyword>
<dbReference type="Proteomes" id="UP000054350">
    <property type="component" value="Unassembled WGS sequence"/>
</dbReference>
<keyword evidence="3" id="KW-1133">Transmembrane helix</keyword>
<feature type="transmembrane region" description="Helical" evidence="3">
    <location>
        <begin position="1002"/>
        <end position="1021"/>
    </location>
</feature>
<organism evidence="5 6">
    <name type="scientific">Allomyces macrogynus (strain ATCC 38327)</name>
    <name type="common">Allomyces javanicus var. macrogynus</name>
    <dbReference type="NCBI Taxonomy" id="578462"/>
    <lineage>
        <taxon>Eukaryota</taxon>
        <taxon>Fungi</taxon>
        <taxon>Fungi incertae sedis</taxon>
        <taxon>Blastocladiomycota</taxon>
        <taxon>Blastocladiomycetes</taxon>
        <taxon>Blastocladiales</taxon>
        <taxon>Blastocladiaceae</taxon>
        <taxon>Allomyces</taxon>
    </lineage>
</organism>
<dbReference type="PANTHER" id="PTHR47235">
    <property type="entry name" value="BLR6548 PROTEIN"/>
    <property type="match status" value="1"/>
</dbReference>
<feature type="transmembrane region" description="Helical" evidence="3">
    <location>
        <begin position="975"/>
        <end position="996"/>
    </location>
</feature>
<feature type="transmembrane region" description="Helical" evidence="3">
    <location>
        <begin position="811"/>
        <end position="834"/>
    </location>
</feature>
<feature type="transmembrane region" description="Helical" evidence="3">
    <location>
        <begin position="938"/>
        <end position="963"/>
    </location>
</feature>
<dbReference type="PANTHER" id="PTHR47235:SF1">
    <property type="entry name" value="BLR6548 PROTEIN"/>
    <property type="match status" value="1"/>
</dbReference>
<protein>
    <recommendedName>
        <fullName evidence="4">Leucine-binding protein domain-containing protein</fullName>
    </recommendedName>
</protein>
<evidence type="ECO:0000256" key="1">
    <source>
        <dbReference type="ARBA" id="ARBA00022729"/>
    </source>
</evidence>
<dbReference type="SUPFAM" id="SSF53822">
    <property type="entry name" value="Periplasmic binding protein-like I"/>
    <property type="match status" value="1"/>
</dbReference>
<feature type="transmembrane region" description="Helical" evidence="3">
    <location>
        <begin position="1033"/>
        <end position="1055"/>
    </location>
</feature>
<evidence type="ECO:0000313" key="6">
    <source>
        <dbReference type="Proteomes" id="UP000054350"/>
    </source>
</evidence>
<evidence type="ECO:0000256" key="2">
    <source>
        <dbReference type="SAM" id="MobiDB-lite"/>
    </source>
</evidence>
<evidence type="ECO:0000259" key="4">
    <source>
        <dbReference type="Pfam" id="PF13458"/>
    </source>
</evidence>
<dbReference type="VEuPathDB" id="FungiDB:AMAG_15349"/>
<feature type="transmembrane region" description="Helical" evidence="3">
    <location>
        <begin position="765"/>
        <end position="790"/>
    </location>
</feature>
<dbReference type="Pfam" id="PF13458">
    <property type="entry name" value="Peripla_BP_6"/>
    <property type="match status" value="1"/>
</dbReference>
<keyword evidence="3" id="KW-0472">Membrane</keyword>
<feature type="region of interest" description="Disordered" evidence="2">
    <location>
        <begin position="1210"/>
        <end position="1230"/>
    </location>
</feature>
<dbReference type="OrthoDB" id="5573616at2759"/>
<dbReference type="InterPro" id="IPR028081">
    <property type="entry name" value="Leu-bd"/>
</dbReference>
<accession>A0A0L0T8Q6</accession>
<feature type="transmembrane region" description="Helical" evidence="3">
    <location>
        <begin position="1061"/>
        <end position="1082"/>
    </location>
</feature>
<dbReference type="InterPro" id="IPR028082">
    <property type="entry name" value="Peripla_BP_I"/>
</dbReference>
<dbReference type="EMBL" id="GG745369">
    <property type="protein sequence ID" value="KNE71100.1"/>
    <property type="molecule type" value="Genomic_DNA"/>
</dbReference>
<reference evidence="6" key="2">
    <citation type="submission" date="2009-11" db="EMBL/GenBank/DDBJ databases">
        <title>The Genome Sequence of Allomyces macrogynus strain ATCC 38327.</title>
        <authorList>
            <consortium name="The Broad Institute Genome Sequencing Platform"/>
            <person name="Russ C."/>
            <person name="Cuomo C."/>
            <person name="Shea T."/>
            <person name="Young S.K."/>
            <person name="Zeng Q."/>
            <person name="Koehrsen M."/>
            <person name="Haas B."/>
            <person name="Borodovsky M."/>
            <person name="Guigo R."/>
            <person name="Alvarado L."/>
            <person name="Berlin A."/>
            <person name="Borenstein D."/>
            <person name="Chen Z."/>
            <person name="Engels R."/>
            <person name="Freedman E."/>
            <person name="Gellesch M."/>
            <person name="Goldberg J."/>
            <person name="Griggs A."/>
            <person name="Gujja S."/>
            <person name="Heiman D."/>
            <person name="Hepburn T."/>
            <person name="Howarth C."/>
            <person name="Jen D."/>
            <person name="Larson L."/>
            <person name="Lewis B."/>
            <person name="Mehta T."/>
            <person name="Park D."/>
            <person name="Pearson M."/>
            <person name="Roberts A."/>
            <person name="Saif S."/>
            <person name="Shenoy N."/>
            <person name="Sisk P."/>
            <person name="Stolte C."/>
            <person name="Sykes S."/>
            <person name="Walk T."/>
            <person name="White J."/>
            <person name="Yandava C."/>
            <person name="Burger G."/>
            <person name="Gray M.W."/>
            <person name="Holland P.W.H."/>
            <person name="King N."/>
            <person name="Lang F.B.F."/>
            <person name="Roger A.J."/>
            <person name="Ruiz-Trillo I."/>
            <person name="Lander E."/>
            <person name="Nusbaum C."/>
        </authorList>
    </citation>
    <scope>NUCLEOTIDE SEQUENCE [LARGE SCALE GENOMIC DNA]</scope>
    <source>
        <strain evidence="6">ATCC 38327</strain>
    </source>
</reference>
<dbReference type="eggNOG" id="KOG0618">
    <property type="taxonomic scope" value="Eukaryota"/>
</dbReference>
<feature type="transmembrane region" description="Helical" evidence="3">
    <location>
        <begin position="886"/>
        <end position="909"/>
    </location>
</feature>
<proteinExistence type="predicted"/>
<gene>
    <name evidence="5" type="ORF">AMAG_15349</name>
</gene>
<reference evidence="5 6" key="1">
    <citation type="submission" date="2009-11" db="EMBL/GenBank/DDBJ databases">
        <title>Annotation of Allomyces macrogynus ATCC 38327.</title>
        <authorList>
            <consortium name="The Broad Institute Genome Sequencing Platform"/>
            <person name="Russ C."/>
            <person name="Cuomo C."/>
            <person name="Burger G."/>
            <person name="Gray M.W."/>
            <person name="Holland P.W.H."/>
            <person name="King N."/>
            <person name="Lang F.B.F."/>
            <person name="Roger A.J."/>
            <person name="Ruiz-Trillo I."/>
            <person name="Young S.K."/>
            <person name="Zeng Q."/>
            <person name="Gargeya S."/>
            <person name="Fitzgerald M."/>
            <person name="Haas B."/>
            <person name="Abouelleil A."/>
            <person name="Alvarado L."/>
            <person name="Arachchi H.M."/>
            <person name="Berlin A."/>
            <person name="Chapman S.B."/>
            <person name="Gearin G."/>
            <person name="Goldberg J."/>
            <person name="Griggs A."/>
            <person name="Gujja S."/>
            <person name="Hansen M."/>
            <person name="Heiman D."/>
            <person name="Howarth C."/>
            <person name="Larimer J."/>
            <person name="Lui A."/>
            <person name="MacDonald P.J.P."/>
            <person name="McCowen C."/>
            <person name="Montmayeur A."/>
            <person name="Murphy C."/>
            <person name="Neiman D."/>
            <person name="Pearson M."/>
            <person name="Priest M."/>
            <person name="Roberts A."/>
            <person name="Saif S."/>
            <person name="Shea T."/>
            <person name="Sisk P."/>
            <person name="Stolte C."/>
            <person name="Sykes S."/>
            <person name="Wortman J."/>
            <person name="Nusbaum C."/>
            <person name="Birren B."/>
        </authorList>
    </citation>
    <scope>NUCLEOTIDE SEQUENCE [LARGE SCALE GENOMIC DNA]</scope>
    <source>
        <strain evidence="5 6">ATCC 38327</strain>
    </source>
</reference>
<name>A0A0L0T8Q6_ALLM3</name>
<feature type="transmembrane region" description="Helical" evidence="3">
    <location>
        <begin position="854"/>
        <end position="874"/>
    </location>
</feature>